<reference evidence="1 2" key="1">
    <citation type="submission" date="2024-11" db="EMBL/GenBank/DDBJ databases">
        <title>Adaptive evolution of stress response genes in parasites aligns with host niche diversity.</title>
        <authorList>
            <person name="Hahn C."/>
            <person name="Resl P."/>
        </authorList>
    </citation>
    <scope>NUCLEOTIDE SEQUENCE [LARGE SCALE GENOMIC DNA]</scope>
    <source>
        <strain evidence="1">EGGRZ-B1_66</strain>
        <tissue evidence="1">Body</tissue>
    </source>
</reference>
<proteinExistence type="predicted"/>
<evidence type="ECO:0000313" key="2">
    <source>
        <dbReference type="Proteomes" id="UP001626550"/>
    </source>
</evidence>
<accession>A0ABD2PTB1</accession>
<protein>
    <submittedName>
        <fullName evidence="1">Uncharacterized protein</fullName>
    </submittedName>
</protein>
<name>A0ABD2PTB1_9PLAT</name>
<dbReference type="EMBL" id="JBJKFK010003638">
    <property type="protein sequence ID" value="KAL3309686.1"/>
    <property type="molecule type" value="Genomic_DNA"/>
</dbReference>
<dbReference type="AlphaFoldDB" id="A0ABD2PTB1"/>
<organism evidence="1 2">
    <name type="scientific">Cichlidogyrus casuarinus</name>
    <dbReference type="NCBI Taxonomy" id="1844966"/>
    <lineage>
        <taxon>Eukaryota</taxon>
        <taxon>Metazoa</taxon>
        <taxon>Spiralia</taxon>
        <taxon>Lophotrochozoa</taxon>
        <taxon>Platyhelminthes</taxon>
        <taxon>Monogenea</taxon>
        <taxon>Monopisthocotylea</taxon>
        <taxon>Dactylogyridea</taxon>
        <taxon>Ancyrocephalidae</taxon>
        <taxon>Cichlidogyrus</taxon>
    </lineage>
</organism>
<keyword evidence="2" id="KW-1185">Reference proteome</keyword>
<gene>
    <name evidence="1" type="ORF">Ciccas_011764</name>
</gene>
<comment type="caution">
    <text evidence="1">The sequence shown here is derived from an EMBL/GenBank/DDBJ whole genome shotgun (WGS) entry which is preliminary data.</text>
</comment>
<evidence type="ECO:0000313" key="1">
    <source>
        <dbReference type="EMBL" id="KAL3309686.1"/>
    </source>
</evidence>
<sequence length="260" mass="29942">MRGYEQVNRMTGLVCCAAKPSCDGHCLCAKMNEMVAQLRAWTQNMQPQSPEAQSALEQLTSYLSRLGDTPHKSYESFCLSSMGRLQGYLNILKENGGLVVQDTFDSIEKMTSLLKLREQAKLVDEMVFNRNHLVPLHKLQRDGNIQGHPLNFRLEIWLKMKTDAYVHCMQFVNEQWDSVAEAKELLTQMHSYSLLLIQLSNYLDEAKDYQNCDITRLQTCVKDIVHAEEKLARFDKIFSSLICTDQQIEIGFPDPWLDQK</sequence>
<dbReference type="Proteomes" id="UP001626550">
    <property type="component" value="Unassembled WGS sequence"/>
</dbReference>